<keyword evidence="1" id="KW-1133">Transmembrane helix</keyword>
<evidence type="ECO:0000313" key="3">
    <source>
        <dbReference type="Proteomes" id="UP000199421"/>
    </source>
</evidence>
<reference evidence="3" key="1">
    <citation type="submission" date="2016-10" db="EMBL/GenBank/DDBJ databases">
        <authorList>
            <person name="Varghese N."/>
            <person name="Submissions S."/>
        </authorList>
    </citation>
    <scope>NUCLEOTIDE SEQUENCE [LARGE SCALE GENOMIC DNA]</scope>
    <source>
        <strain evidence="3">DSM 18733</strain>
    </source>
</reference>
<dbReference type="STRING" id="407022.SAMN05661044_01600"/>
<sequence length="44" mass="5447">MFNIMVFRLIYQSVQKNNSLIFLYLFVLIYRNMYFVPQFSALLF</sequence>
<gene>
    <name evidence="2" type="ORF">SAMN05661044_01600</name>
</gene>
<dbReference type="AlphaFoldDB" id="A0A1H7LBA7"/>
<organism evidence="2 3">
    <name type="scientific">Olivibacter domesticus</name>
    <name type="common">Pseudosphingobacterium domesticum</name>
    <dbReference type="NCBI Taxonomy" id="407022"/>
    <lineage>
        <taxon>Bacteria</taxon>
        <taxon>Pseudomonadati</taxon>
        <taxon>Bacteroidota</taxon>
        <taxon>Sphingobacteriia</taxon>
        <taxon>Sphingobacteriales</taxon>
        <taxon>Sphingobacteriaceae</taxon>
        <taxon>Olivibacter</taxon>
    </lineage>
</organism>
<feature type="transmembrane region" description="Helical" evidence="1">
    <location>
        <begin position="21"/>
        <end position="43"/>
    </location>
</feature>
<keyword evidence="3" id="KW-1185">Reference proteome</keyword>
<dbReference type="EMBL" id="FOAF01000001">
    <property type="protein sequence ID" value="SEK95627.1"/>
    <property type="molecule type" value="Genomic_DNA"/>
</dbReference>
<evidence type="ECO:0000256" key="1">
    <source>
        <dbReference type="SAM" id="Phobius"/>
    </source>
</evidence>
<name>A0A1H7LBA7_OLID1</name>
<evidence type="ECO:0000313" key="2">
    <source>
        <dbReference type="EMBL" id="SEK95627.1"/>
    </source>
</evidence>
<accession>A0A1H7LBA7</accession>
<protein>
    <submittedName>
        <fullName evidence="2">Uncharacterized protein</fullName>
    </submittedName>
</protein>
<keyword evidence="1" id="KW-0812">Transmembrane</keyword>
<dbReference type="Proteomes" id="UP000199421">
    <property type="component" value="Unassembled WGS sequence"/>
</dbReference>
<keyword evidence="1" id="KW-0472">Membrane</keyword>
<proteinExistence type="predicted"/>